<evidence type="ECO:0000256" key="1">
    <source>
        <dbReference type="SAM" id="MobiDB-lite"/>
    </source>
</evidence>
<sequence length="212" mass="24279">MPKQHHNINSHTPPLNPCFCVISLAPHRRMARKGKEAAARSTPSRSRPTKNSSRGRDDGFPADRFDSQIYYGRWKTMENQGYTHERIIRLPEGEPDFLHDRIEGLGCGFMYNAFIPINVTLVWEFGANFSANHQDTVFLCGRRIPFIENDIRRYLNIHINLPRPGENDAFKEATQRRKGNDLDMDLVFSVIERDRAPTGLTTPRTTPSLKGS</sequence>
<name>A0ABU6XUZ5_9FABA</name>
<dbReference type="Proteomes" id="UP001341840">
    <property type="component" value="Unassembled WGS sequence"/>
</dbReference>
<accession>A0ABU6XUZ5</accession>
<gene>
    <name evidence="2" type="ORF">PIB30_096223</name>
</gene>
<organism evidence="2 3">
    <name type="scientific">Stylosanthes scabra</name>
    <dbReference type="NCBI Taxonomy" id="79078"/>
    <lineage>
        <taxon>Eukaryota</taxon>
        <taxon>Viridiplantae</taxon>
        <taxon>Streptophyta</taxon>
        <taxon>Embryophyta</taxon>
        <taxon>Tracheophyta</taxon>
        <taxon>Spermatophyta</taxon>
        <taxon>Magnoliopsida</taxon>
        <taxon>eudicotyledons</taxon>
        <taxon>Gunneridae</taxon>
        <taxon>Pentapetalae</taxon>
        <taxon>rosids</taxon>
        <taxon>fabids</taxon>
        <taxon>Fabales</taxon>
        <taxon>Fabaceae</taxon>
        <taxon>Papilionoideae</taxon>
        <taxon>50 kb inversion clade</taxon>
        <taxon>dalbergioids sensu lato</taxon>
        <taxon>Dalbergieae</taxon>
        <taxon>Pterocarpus clade</taxon>
        <taxon>Stylosanthes</taxon>
    </lineage>
</organism>
<protein>
    <submittedName>
        <fullName evidence="2">Uncharacterized protein</fullName>
    </submittedName>
</protein>
<feature type="compositionally biased region" description="Basic and acidic residues" evidence="1">
    <location>
        <begin position="54"/>
        <end position="64"/>
    </location>
</feature>
<reference evidence="2 3" key="1">
    <citation type="journal article" date="2023" name="Plants (Basel)">
        <title>Bridging the Gap: Combining Genomics and Transcriptomics Approaches to Understand Stylosanthes scabra, an Orphan Legume from the Brazilian Caatinga.</title>
        <authorList>
            <person name="Ferreira-Neto J.R.C."/>
            <person name="da Silva M.D."/>
            <person name="Binneck E."/>
            <person name="de Melo N.F."/>
            <person name="da Silva R.H."/>
            <person name="de Melo A.L.T.M."/>
            <person name="Pandolfi V."/>
            <person name="Bustamante F.O."/>
            <person name="Brasileiro-Vidal A.C."/>
            <person name="Benko-Iseppon A.M."/>
        </authorList>
    </citation>
    <scope>NUCLEOTIDE SEQUENCE [LARGE SCALE GENOMIC DNA]</scope>
    <source>
        <tissue evidence="2">Leaves</tissue>
    </source>
</reference>
<feature type="compositionally biased region" description="Polar residues" evidence="1">
    <location>
        <begin position="41"/>
        <end position="52"/>
    </location>
</feature>
<feature type="region of interest" description="Disordered" evidence="1">
    <location>
        <begin position="31"/>
        <end position="64"/>
    </location>
</feature>
<proteinExistence type="predicted"/>
<dbReference type="EMBL" id="JASCZI010213713">
    <property type="protein sequence ID" value="MED6201559.1"/>
    <property type="molecule type" value="Genomic_DNA"/>
</dbReference>
<comment type="caution">
    <text evidence="2">The sequence shown here is derived from an EMBL/GenBank/DDBJ whole genome shotgun (WGS) entry which is preliminary data.</text>
</comment>
<keyword evidence="3" id="KW-1185">Reference proteome</keyword>
<evidence type="ECO:0000313" key="2">
    <source>
        <dbReference type="EMBL" id="MED6201559.1"/>
    </source>
</evidence>
<evidence type="ECO:0000313" key="3">
    <source>
        <dbReference type="Proteomes" id="UP001341840"/>
    </source>
</evidence>